<evidence type="ECO:0000256" key="5">
    <source>
        <dbReference type="SAM" id="MobiDB-lite"/>
    </source>
</evidence>
<dbReference type="GO" id="GO:0140082">
    <property type="term" value="F:SUMO-ubiquitin ligase activity"/>
    <property type="evidence" value="ECO:0007669"/>
    <property type="project" value="TreeGrafter"/>
</dbReference>
<dbReference type="GO" id="GO:0032183">
    <property type="term" value="F:SUMO binding"/>
    <property type="evidence" value="ECO:0007669"/>
    <property type="project" value="TreeGrafter"/>
</dbReference>
<organism evidence="7 8">
    <name type="scientific">Aspergillus avenaceus</name>
    <dbReference type="NCBI Taxonomy" id="36643"/>
    <lineage>
        <taxon>Eukaryota</taxon>
        <taxon>Fungi</taxon>
        <taxon>Dikarya</taxon>
        <taxon>Ascomycota</taxon>
        <taxon>Pezizomycotina</taxon>
        <taxon>Eurotiomycetes</taxon>
        <taxon>Eurotiomycetidae</taxon>
        <taxon>Eurotiales</taxon>
        <taxon>Aspergillaceae</taxon>
        <taxon>Aspergillus</taxon>
        <taxon>Aspergillus subgen. Circumdati</taxon>
    </lineage>
</organism>
<dbReference type="SMART" id="SM00184">
    <property type="entry name" value="RING"/>
    <property type="match status" value="1"/>
</dbReference>
<dbReference type="InterPro" id="IPR017907">
    <property type="entry name" value="Znf_RING_CS"/>
</dbReference>
<sequence>MERRSSYDQTYTEPSAVHFLPRRRQSSDNEPLAEGRKRRRLSHTHPTTGVSHPSQEDGDEAGSIDLTEVQGSSALSKVLAKQREDAVRAQLPVEHEEGLSALKSYKCPVCMDTPEDATTTICGHMFCHKCIIDTLKFGEEQRADAPGKGPRGTCPVCRKALSRNDAPGTKRNLVPLQLKLTTKKRSTIARNS</sequence>
<dbReference type="GO" id="GO:0016567">
    <property type="term" value="P:protein ubiquitination"/>
    <property type="evidence" value="ECO:0007669"/>
    <property type="project" value="UniProtKB-UniPathway"/>
</dbReference>
<keyword evidence="1" id="KW-0479">Metal-binding</keyword>
<dbReference type="Pfam" id="PF00097">
    <property type="entry name" value="zf-C3HC4"/>
    <property type="match status" value="1"/>
</dbReference>
<gene>
    <name evidence="7" type="ORF">BDV25DRAFT_158920</name>
</gene>
<dbReference type="GO" id="GO:0061630">
    <property type="term" value="F:ubiquitin protein ligase activity"/>
    <property type="evidence" value="ECO:0007669"/>
    <property type="project" value="InterPro"/>
</dbReference>
<dbReference type="SUPFAM" id="SSF57850">
    <property type="entry name" value="RING/U-box"/>
    <property type="match status" value="1"/>
</dbReference>
<dbReference type="GO" id="GO:0033768">
    <property type="term" value="C:SUMO-targeted ubiquitin ligase complex"/>
    <property type="evidence" value="ECO:0007669"/>
    <property type="project" value="TreeGrafter"/>
</dbReference>
<evidence type="ECO:0000313" key="8">
    <source>
        <dbReference type="Proteomes" id="UP000325780"/>
    </source>
</evidence>
<reference evidence="7 8" key="1">
    <citation type="submission" date="2019-04" db="EMBL/GenBank/DDBJ databases">
        <title>Friends and foes A comparative genomics study of 23 Aspergillus species from section Flavi.</title>
        <authorList>
            <consortium name="DOE Joint Genome Institute"/>
            <person name="Kjaerbolling I."/>
            <person name="Vesth T."/>
            <person name="Frisvad J.C."/>
            <person name="Nybo J.L."/>
            <person name="Theobald S."/>
            <person name="Kildgaard S."/>
            <person name="Isbrandt T."/>
            <person name="Kuo A."/>
            <person name="Sato A."/>
            <person name="Lyhne E.K."/>
            <person name="Kogle M.E."/>
            <person name="Wiebenga A."/>
            <person name="Kun R.S."/>
            <person name="Lubbers R.J."/>
            <person name="Makela M.R."/>
            <person name="Barry K."/>
            <person name="Chovatia M."/>
            <person name="Clum A."/>
            <person name="Daum C."/>
            <person name="Haridas S."/>
            <person name="He G."/>
            <person name="LaButti K."/>
            <person name="Lipzen A."/>
            <person name="Mondo S."/>
            <person name="Riley R."/>
            <person name="Salamov A."/>
            <person name="Simmons B.A."/>
            <person name="Magnuson J.K."/>
            <person name="Henrissat B."/>
            <person name="Mortensen U.H."/>
            <person name="Larsen T.O."/>
            <person name="Devries R.P."/>
            <person name="Grigoriev I.V."/>
            <person name="Machida M."/>
            <person name="Baker S.E."/>
            <person name="Andersen M.R."/>
        </authorList>
    </citation>
    <scope>NUCLEOTIDE SEQUENCE [LARGE SCALE GENOMIC DNA]</scope>
    <source>
        <strain evidence="7 8">IBT 18842</strain>
    </source>
</reference>
<dbReference type="AlphaFoldDB" id="A0A5N6TP59"/>
<evidence type="ECO:0000256" key="1">
    <source>
        <dbReference type="ARBA" id="ARBA00022723"/>
    </source>
</evidence>
<dbReference type="UniPathway" id="UPA00143"/>
<evidence type="ECO:0000256" key="4">
    <source>
        <dbReference type="PROSITE-ProRule" id="PRU00175"/>
    </source>
</evidence>
<dbReference type="PROSITE" id="PS50089">
    <property type="entry name" value="ZF_RING_2"/>
    <property type="match status" value="1"/>
</dbReference>
<dbReference type="GO" id="GO:0008270">
    <property type="term" value="F:zinc ion binding"/>
    <property type="evidence" value="ECO:0007669"/>
    <property type="project" value="UniProtKB-KW"/>
</dbReference>
<dbReference type="GO" id="GO:0006511">
    <property type="term" value="P:ubiquitin-dependent protein catabolic process"/>
    <property type="evidence" value="ECO:0007669"/>
    <property type="project" value="TreeGrafter"/>
</dbReference>
<keyword evidence="8" id="KW-1185">Reference proteome</keyword>
<dbReference type="InterPro" id="IPR049627">
    <property type="entry name" value="SLX8"/>
</dbReference>
<dbReference type="EMBL" id="ML742173">
    <property type="protein sequence ID" value="KAE8148143.1"/>
    <property type="molecule type" value="Genomic_DNA"/>
</dbReference>
<dbReference type="InterPro" id="IPR018957">
    <property type="entry name" value="Znf_C3HC4_RING-type"/>
</dbReference>
<keyword evidence="2 4" id="KW-0863">Zinc-finger</keyword>
<accession>A0A5N6TP59</accession>
<dbReference type="PANTHER" id="PTHR47094:SF1">
    <property type="entry name" value="RING-TYPE E3 UBIQUITIN TRANSFERASE"/>
    <property type="match status" value="1"/>
</dbReference>
<feature type="domain" description="RING-type" evidence="6">
    <location>
        <begin position="107"/>
        <end position="158"/>
    </location>
</feature>
<evidence type="ECO:0000313" key="7">
    <source>
        <dbReference type="EMBL" id="KAE8148143.1"/>
    </source>
</evidence>
<feature type="region of interest" description="Disordered" evidence="5">
    <location>
        <begin position="1"/>
        <end position="61"/>
    </location>
</feature>
<dbReference type="InterPro" id="IPR001841">
    <property type="entry name" value="Znf_RING"/>
</dbReference>
<feature type="compositionally biased region" description="Polar residues" evidence="5">
    <location>
        <begin position="44"/>
        <end position="53"/>
    </location>
</feature>
<dbReference type="OrthoDB" id="6270329at2759"/>
<dbReference type="PROSITE" id="PS00518">
    <property type="entry name" value="ZF_RING_1"/>
    <property type="match status" value="1"/>
</dbReference>
<dbReference type="InterPro" id="IPR013083">
    <property type="entry name" value="Znf_RING/FYVE/PHD"/>
</dbReference>
<evidence type="ECO:0000259" key="6">
    <source>
        <dbReference type="PROSITE" id="PS50089"/>
    </source>
</evidence>
<dbReference type="Gene3D" id="3.30.40.10">
    <property type="entry name" value="Zinc/RING finger domain, C3HC4 (zinc finger)"/>
    <property type="match status" value="1"/>
</dbReference>
<dbReference type="PANTHER" id="PTHR47094">
    <property type="entry name" value="ELFLESS, ISOFORM B"/>
    <property type="match status" value="1"/>
</dbReference>
<protein>
    <recommendedName>
        <fullName evidence="6">RING-type domain-containing protein</fullName>
    </recommendedName>
</protein>
<proteinExistence type="predicted"/>
<evidence type="ECO:0000256" key="3">
    <source>
        <dbReference type="ARBA" id="ARBA00022833"/>
    </source>
</evidence>
<evidence type="ECO:0000256" key="2">
    <source>
        <dbReference type="ARBA" id="ARBA00022771"/>
    </source>
</evidence>
<keyword evidence="3" id="KW-0862">Zinc</keyword>
<dbReference type="Proteomes" id="UP000325780">
    <property type="component" value="Unassembled WGS sequence"/>
</dbReference>
<name>A0A5N6TP59_ASPAV</name>